<dbReference type="FunFam" id="3.40.50.1000:FF:000022">
    <property type="entry name" value="Phosphoglycolate phosphatase"/>
    <property type="match status" value="1"/>
</dbReference>
<dbReference type="RefSeq" id="WP_145300310.1">
    <property type="nucleotide sequence ID" value="NZ_CP036299.1"/>
</dbReference>
<proteinExistence type="predicted"/>
<dbReference type="AlphaFoldDB" id="A0A518GPU0"/>
<dbReference type="Proteomes" id="UP000315349">
    <property type="component" value="Chromosome"/>
</dbReference>
<dbReference type="GO" id="GO:0008253">
    <property type="term" value="F:5'-nucleotidase activity"/>
    <property type="evidence" value="ECO:0007669"/>
    <property type="project" value="UniProtKB-EC"/>
</dbReference>
<reference evidence="1 2" key="1">
    <citation type="submission" date="2019-02" db="EMBL/GenBank/DDBJ databases">
        <title>Deep-cultivation of Planctomycetes and their phenomic and genomic characterization uncovers novel biology.</title>
        <authorList>
            <person name="Wiegand S."/>
            <person name="Jogler M."/>
            <person name="Boedeker C."/>
            <person name="Pinto D."/>
            <person name="Vollmers J."/>
            <person name="Rivas-Marin E."/>
            <person name="Kohn T."/>
            <person name="Peeters S.H."/>
            <person name="Heuer A."/>
            <person name="Rast P."/>
            <person name="Oberbeckmann S."/>
            <person name="Bunk B."/>
            <person name="Jeske O."/>
            <person name="Meyerdierks A."/>
            <person name="Storesund J.E."/>
            <person name="Kallscheuer N."/>
            <person name="Luecker S."/>
            <person name="Lage O.M."/>
            <person name="Pohl T."/>
            <person name="Merkel B.J."/>
            <person name="Hornburger P."/>
            <person name="Mueller R.-W."/>
            <person name="Bruemmer F."/>
            <person name="Labrenz M."/>
            <person name="Spormann A.M."/>
            <person name="Op den Camp H."/>
            <person name="Overmann J."/>
            <person name="Amann R."/>
            <person name="Jetten M.S.M."/>
            <person name="Mascher T."/>
            <person name="Medema M.H."/>
            <person name="Devos D.P."/>
            <person name="Kaster A.-K."/>
            <person name="Ovreas L."/>
            <person name="Rohde M."/>
            <person name="Galperin M.Y."/>
            <person name="Jogler C."/>
        </authorList>
    </citation>
    <scope>NUCLEOTIDE SEQUENCE [LARGE SCALE GENOMIC DNA]</scope>
    <source>
        <strain evidence="1 2">Spb1</strain>
    </source>
</reference>
<dbReference type="InterPro" id="IPR036412">
    <property type="entry name" value="HAD-like_sf"/>
</dbReference>
<accession>A0A518GPU0</accession>
<dbReference type="Pfam" id="PF13419">
    <property type="entry name" value="HAD_2"/>
    <property type="match status" value="1"/>
</dbReference>
<evidence type="ECO:0000313" key="2">
    <source>
        <dbReference type="Proteomes" id="UP000315349"/>
    </source>
</evidence>
<dbReference type="KEGG" id="peh:Spb1_25720"/>
<dbReference type="OrthoDB" id="9792518at2"/>
<dbReference type="EC" id="3.1.3.5" evidence="1"/>
<keyword evidence="1" id="KW-0378">Hydrolase</keyword>
<dbReference type="Gene3D" id="1.10.150.240">
    <property type="entry name" value="Putative phosphatase, domain 2"/>
    <property type="match status" value="1"/>
</dbReference>
<dbReference type="InterPro" id="IPR023198">
    <property type="entry name" value="PGP-like_dom2"/>
</dbReference>
<dbReference type="GO" id="GO:0004713">
    <property type="term" value="F:protein tyrosine kinase activity"/>
    <property type="evidence" value="ECO:0007669"/>
    <property type="project" value="TreeGrafter"/>
</dbReference>
<dbReference type="GO" id="GO:0005829">
    <property type="term" value="C:cytosol"/>
    <property type="evidence" value="ECO:0007669"/>
    <property type="project" value="TreeGrafter"/>
</dbReference>
<keyword evidence="2" id="KW-1185">Reference proteome</keyword>
<dbReference type="SFLD" id="SFLDG01129">
    <property type="entry name" value="C1.5:_HAD__Beta-PGM__Phosphata"/>
    <property type="match status" value="1"/>
</dbReference>
<name>A0A518GPU0_9PLAN</name>
<dbReference type="InterPro" id="IPR023214">
    <property type="entry name" value="HAD_sf"/>
</dbReference>
<protein>
    <submittedName>
        <fullName evidence="1">5'-nucleotidase</fullName>
        <ecNumber evidence="1">3.1.3.5</ecNumber>
    </submittedName>
</protein>
<gene>
    <name evidence="1" type="ORF">Spb1_25720</name>
</gene>
<dbReference type="PANTHER" id="PTHR43434">
    <property type="entry name" value="PHOSPHOGLYCOLATE PHOSPHATASE"/>
    <property type="match status" value="1"/>
</dbReference>
<dbReference type="PANTHER" id="PTHR43434:SF20">
    <property type="entry name" value="5'-NUCLEOTIDASE"/>
    <property type="match status" value="1"/>
</dbReference>
<sequence length="236" mass="26701">MHLLFDLDGTLTDPFEGITNCIRHALEQHGFEAPPAHDLKWCIGPPLRSSFQQLTRSNNPDLLDDCLKSYRERFTTSGLYENRLVDGIVEVLEGLDRQKYKLWVATSKPAVYARRIVAHFGLDQYFLNVYGSELDGTRTHKVELLSHLLMKEQLSPTETLMIGDREHDIYGARSNHLAAIGVLWGYGSHEELTQAGAHAVVDTPGELSLLLNNWTFHQPVTPSETARRSHQVELSQ</sequence>
<organism evidence="1 2">
    <name type="scientific">Planctopirus ephydatiae</name>
    <dbReference type="NCBI Taxonomy" id="2528019"/>
    <lineage>
        <taxon>Bacteria</taxon>
        <taxon>Pseudomonadati</taxon>
        <taxon>Planctomycetota</taxon>
        <taxon>Planctomycetia</taxon>
        <taxon>Planctomycetales</taxon>
        <taxon>Planctomycetaceae</taxon>
        <taxon>Planctopirus</taxon>
    </lineage>
</organism>
<dbReference type="InterPro" id="IPR041492">
    <property type="entry name" value="HAD_2"/>
</dbReference>
<dbReference type="SUPFAM" id="SSF56784">
    <property type="entry name" value="HAD-like"/>
    <property type="match status" value="1"/>
</dbReference>
<dbReference type="Gene3D" id="3.40.50.1000">
    <property type="entry name" value="HAD superfamily/HAD-like"/>
    <property type="match status" value="1"/>
</dbReference>
<evidence type="ECO:0000313" key="1">
    <source>
        <dbReference type="EMBL" id="QDV30638.1"/>
    </source>
</evidence>
<dbReference type="SFLD" id="SFLDS00003">
    <property type="entry name" value="Haloacid_Dehalogenase"/>
    <property type="match status" value="1"/>
</dbReference>
<dbReference type="InterPro" id="IPR050155">
    <property type="entry name" value="HAD-like_hydrolase_sf"/>
</dbReference>
<dbReference type="EMBL" id="CP036299">
    <property type="protein sequence ID" value="QDV30638.1"/>
    <property type="molecule type" value="Genomic_DNA"/>
</dbReference>